<comment type="caution">
    <text evidence="2">The sequence shown here is derived from an EMBL/GenBank/DDBJ whole genome shotgun (WGS) entry which is preliminary data.</text>
</comment>
<dbReference type="AlphaFoldDB" id="A0A418VAP8"/>
<dbReference type="OrthoDB" id="73502at2"/>
<feature type="signal peptide" evidence="1">
    <location>
        <begin position="1"/>
        <end position="21"/>
    </location>
</feature>
<dbReference type="PROSITE" id="PS51257">
    <property type="entry name" value="PROKAR_LIPOPROTEIN"/>
    <property type="match status" value="1"/>
</dbReference>
<name>A0A418VAP8_9DEIO</name>
<sequence length="143" mass="14948">MKRLSSLLLAPLLAGCGSLSAAPTAGELLDAPTTLNIAGKPVKADAFPRLNRDVFSVKVRLSTSRAALPGLKVTDMYVVTGDGVWTADNTTNTPWKCPTSCVIALGRGAANGLKTGAGVQVILNLQDSQGRQYLLRDAQAQVK</sequence>
<keyword evidence="1" id="KW-0732">Signal</keyword>
<dbReference type="RefSeq" id="WP_119765929.1">
    <property type="nucleotide sequence ID" value="NZ_QYUJ01000014.1"/>
</dbReference>
<dbReference type="Proteomes" id="UP000286287">
    <property type="component" value="Unassembled WGS sequence"/>
</dbReference>
<protein>
    <recommendedName>
        <fullName evidence="4">Lipoprotein</fullName>
    </recommendedName>
</protein>
<evidence type="ECO:0000313" key="3">
    <source>
        <dbReference type="Proteomes" id="UP000286287"/>
    </source>
</evidence>
<organism evidence="2 3">
    <name type="scientific">Deinococcus cavernae</name>
    <dbReference type="NCBI Taxonomy" id="2320857"/>
    <lineage>
        <taxon>Bacteria</taxon>
        <taxon>Thermotogati</taxon>
        <taxon>Deinococcota</taxon>
        <taxon>Deinococci</taxon>
        <taxon>Deinococcales</taxon>
        <taxon>Deinococcaceae</taxon>
        <taxon>Deinococcus</taxon>
    </lineage>
</organism>
<proteinExistence type="predicted"/>
<evidence type="ECO:0000256" key="1">
    <source>
        <dbReference type="SAM" id="SignalP"/>
    </source>
</evidence>
<gene>
    <name evidence="2" type="ORF">D3875_18205</name>
</gene>
<accession>A0A418VAP8</accession>
<evidence type="ECO:0000313" key="2">
    <source>
        <dbReference type="EMBL" id="RJF73195.1"/>
    </source>
</evidence>
<dbReference type="EMBL" id="QYUJ01000014">
    <property type="protein sequence ID" value="RJF73195.1"/>
    <property type="molecule type" value="Genomic_DNA"/>
</dbReference>
<reference evidence="2 3" key="1">
    <citation type="submission" date="2018-09" db="EMBL/GenBank/DDBJ databases">
        <authorList>
            <person name="Zhu H."/>
        </authorList>
    </citation>
    <scope>NUCLEOTIDE SEQUENCE [LARGE SCALE GENOMIC DNA]</scope>
    <source>
        <strain evidence="2 3">K2S05-167</strain>
    </source>
</reference>
<feature type="chain" id="PRO_5019287907" description="Lipoprotein" evidence="1">
    <location>
        <begin position="22"/>
        <end position="143"/>
    </location>
</feature>
<keyword evidence="3" id="KW-1185">Reference proteome</keyword>
<evidence type="ECO:0008006" key="4">
    <source>
        <dbReference type="Google" id="ProtNLM"/>
    </source>
</evidence>